<dbReference type="Pfam" id="PF00795">
    <property type="entry name" value="CN_hydrolase"/>
    <property type="match status" value="1"/>
</dbReference>
<evidence type="ECO:0000259" key="10">
    <source>
        <dbReference type="PROSITE" id="PS50263"/>
    </source>
</evidence>
<dbReference type="InterPro" id="IPR045378">
    <property type="entry name" value="LNT_N"/>
</dbReference>
<keyword evidence="6 9" id="KW-1133">Transmembrane helix</keyword>
<proteinExistence type="inferred from homology"/>
<sequence>MGKTINKRKTQYSYIYLLIGFIFLFFFNGRWILPIAAFIAPIFLIRFLRFQKPFKGFLIIVLVGWVSNIFVWKGMMPMSGFFYYLVSFMMSVFTSLAFLLDRIYIQKFKGIVSSLIFPSVYVIMDYITILTNPSGSYGTLVHTQSSLPLLQLVPITGIWGVTFLILWTASLVNWLWDNYFEKRKVYSAFWWFGIPILSIIIWGQFRLMHTIDSPTVRIALINSTKAEYEHRMKVNFDTLVEQANQGFLKNCEIAASSGAKIIFGRETIISMPNDKENDFIEKAKTIAIRDSVYIGIPINLIPDKNSNKNPENKITWISPKGETLFTYHKAKPTYPGECDYGDGIIKYFDSPYGRIGSAICFDMDFPFLINQTGKMNIDIMLVPGSDWDEISPYHTYVASVRGIENGFNLVRSTFKGFSASFNYKGQLLSSNDFFKTDEVILYSDVPVKGQKTIYSLLGDYFAWLCIIFFLSMSFVYVKNKWINIKKR</sequence>
<feature type="transmembrane region" description="Helical" evidence="9">
    <location>
        <begin position="33"/>
        <end position="50"/>
    </location>
</feature>
<dbReference type="RefSeq" id="WP_158869517.1">
    <property type="nucleotide sequence ID" value="NZ_CP046401.1"/>
</dbReference>
<feature type="transmembrane region" description="Helical" evidence="9">
    <location>
        <begin position="57"/>
        <end position="75"/>
    </location>
</feature>
<gene>
    <name evidence="11" type="ORF">GM418_22785</name>
</gene>
<dbReference type="AlphaFoldDB" id="A0A6I6K1R5"/>
<evidence type="ECO:0000256" key="5">
    <source>
        <dbReference type="ARBA" id="ARBA00022692"/>
    </source>
</evidence>
<dbReference type="Gene3D" id="3.60.110.10">
    <property type="entry name" value="Carbon-nitrogen hydrolase"/>
    <property type="match status" value="1"/>
</dbReference>
<evidence type="ECO:0000256" key="7">
    <source>
        <dbReference type="ARBA" id="ARBA00023136"/>
    </source>
</evidence>
<evidence type="ECO:0000256" key="8">
    <source>
        <dbReference type="ARBA" id="ARBA00023315"/>
    </source>
</evidence>
<comment type="similarity">
    <text evidence="2">Belongs to the CN hydrolase family. Apolipoprotein N-acyltransferase subfamily.</text>
</comment>
<keyword evidence="12" id="KW-1185">Reference proteome</keyword>
<dbReference type="SUPFAM" id="SSF56317">
    <property type="entry name" value="Carbon-nitrogen hydrolase"/>
    <property type="match status" value="1"/>
</dbReference>
<keyword evidence="8" id="KW-0012">Acyltransferase</keyword>
<evidence type="ECO:0000256" key="1">
    <source>
        <dbReference type="ARBA" id="ARBA00004651"/>
    </source>
</evidence>
<evidence type="ECO:0000256" key="4">
    <source>
        <dbReference type="ARBA" id="ARBA00022679"/>
    </source>
</evidence>
<feature type="transmembrane region" description="Helical" evidence="9">
    <location>
        <begin position="188"/>
        <end position="205"/>
    </location>
</feature>
<dbReference type="InterPro" id="IPR004563">
    <property type="entry name" value="Apolipo_AcylTrfase"/>
</dbReference>
<dbReference type="PANTHER" id="PTHR38686:SF1">
    <property type="entry name" value="APOLIPOPROTEIN N-ACYLTRANSFERASE"/>
    <property type="match status" value="1"/>
</dbReference>
<reference evidence="11 12" key="1">
    <citation type="submission" date="2019-11" db="EMBL/GenBank/DDBJ databases">
        <authorList>
            <person name="Zheng R.K."/>
            <person name="Sun C.M."/>
        </authorList>
    </citation>
    <scope>NUCLEOTIDE SEQUENCE [LARGE SCALE GENOMIC DNA]</scope>
    <source>
        <strain evidence="11 12">WC007</strain>
    </source>
</reference>
<dbReference type="KEGG" id="mcos:GM418_22785"/>
<organism evidence="11 12">
    <name type="scientific">Maribellus comscasis</name>
    <dbReference type="NCBI Taxonomy" id="2681766"/>
    <lineage>
        <taxon>Bacteria</taxon>
        <taxon>Pseudomonadati</taxon>
        <taxon>Bacteroidota</taxon>
        <taxon>Bacteroidia</taxon>
        <taxon>Marinilabiliales</taxon>
        <taxon>Prolixibacteraceae</taxon>
        <taxon>Maribellus</taxon>
    </lineage>
</organism>
<name>A0A6I6K1R5_9BACT</name>
<evidence type="ECO:0000256" key="2">
    <source>
        <dbReference type="ARBA" id="ARBA00010065"/>
    </source>
</evidence>
<feature type="transmembrane region" description="Helical" evidence="9">
    <location>
        <begin position="81"/>
        <end position="99"/>
    </location>
</feature>
<dbReference type="Proteomes" id="UP000428260">
    <property type="component" value="Chromosome"/>
</dbReference>
<keyword evidence="3" id="KW-1003">Cell membrane</keyword>
<feature type="transmembrane region" description="Helical" evidence="9">
    <location>
        <begin position="12"/>
        <end position="27"/>
    </location>
</feature>
<feature type="domain" description="CN hydrolase" evidence="10">
    <location>
        <begin position="216"/>
        <end position="447"/>
    </location>
</feature>
<evidence type="ECO:0000256" key="3">
    <source>
        <dbReference type="ARBA" id="ARBA00022475"/>
    </source>
</evidence>
<feature type="transmembrane region" description="Helical" evidence="9">
    <location>
        <begin position="111"/>
        <end position="129"/>
    </location>
</feature>
<comment type="subcellular location">
    <subcellularLocation>
        <location evidence="1">Cell membrane</location>
        <topology evidence="1">Multi-pass membrane protein</topology>
    </subcellularLocation>
</comment>
<evidence type="ECO:0000256" key="9">
    <source>
        <dbReference type="SAM" id="Phobius"/>
    </source>
</evidence>
<dbReference type="InterPro" id="IPR003010">
    <property type="entry name" value="C-N_Hydrolase"/>
</dbReference>
<evidence type="ECO:0000313" key="11">
    <source>
        <dbReference type="EMBL" id="QGY46382.1"/>
    </source>
</evidence>
<evidence type="ECO:0000256" key="6">
    <source>
        <dbReference type="ARBA" id="ARBA00022989"/>
    </source>
</evidence>
<keyword evidence="7 9" id="KW-0472">Membrane</keyword>
<protein>
    <recommendedName>
        <fullName evidence="10">CN hydrolase domain-containing protein</fullName>
    </recommendedName>
</protein>
<accession>A0A6I6K1R5</accession>
<dbReference type="PANTHER" id="PTHR38686">
    <property type="entry name" value="APOLIPOPROTEIN N-ACYLTRANSFERASE"/>
    <property type="match status" value="1"/>
</dbReference>
<dbReference type="GO" id="GO:0042158">
    <property type="term" value="P:lipoprotein biosynthetic process"/>
    <property type="evidence" value="ECO:0007669"/>
    <property type="project" value="InterPro"/>
</dbReference>
<dbReference type="Pfam" id="PF20154">
    <property type="entry name" value="LNT_N"/>
    <property type="match status" value="1"/>
</dbReference>
<dbReference type="GO" id="GO:0016410">
    <property type="term" value="F:N-acyltransferase activity"/>
    <property type="evidence" value="ECO:0007669"/>
    <property type="project" value="InterPro"/>
</dbReference>
<feature type="transmembrane region" description="Helical" evidence="9">
    <location>
        <begin position="149"/>
        <end position="176"/>
    </location>
</feature>
<dbReference type="InterPro" id="IPR036526">
    <property type="entry name" value="C-N_Hydrolase_sf"/>
</dbReference>
<feature type="transmembrane region" description="Helical" evidence="9">
    <location>
        <begin position="460"/>
        <end position="477"/>
    </location>
</feature>
<evidence type="ECO:0000313" key="12">
    <source>
        <dbReference type="Proteomes" id="UP000428260"/>
    </source>
</evidence>
<keyword evidence="4" id="KW-0808">Transferase</keyword>
<dbReference type="GO" id="GO:0005886">
    <property type="term" value="C:plasma membrane"/>
    <property type="evidence" value="ECO:0007669"/>
    <property type="project" value="UniProtKB-SubCell"/>
</dbReference>
<dbReference type="EMBL" id="CP046401">
    <property type="protein sequence ID" value="QGY46382.1"/>
    <property type="molecule type" value="Genomic_DNA"/>
</dbReference>
<keyword evidence="5 9" id="KW-0812">Transmembrane</keyword>
<dbReference type="PROSITE" id="PS50263">
    <property type="entry name" value="CN_HYDROLASE"/>
    <property type="match status" value="1"/>
</dbReference>